<dbReference type="Gene3D" id="1.10.287.210">
    <property type="match status" value="1"/>
</dbReference>
<feature type="domain" description="Bacterial Pleckstrin homology" evidence="1">
    <location>
        <begin position="10"/>
        <end position="132"/>
    </location>
</feature>
<comment type="caution">
    <text evidence="2">The sequence shown here is derived from an EMBL/GenBank/DDBJ whole genome shotgun (WGS) entry which is preliminary data.</text>
</comment>
<accession>A0A2T5J340</accession>
<protein>
    <submittedName>
        <fullName evidence="2">PH (Pleckstrin Homology) domain-containing protein</fullName>
    </submittedName>
</protein>
<dbReference type="Gene3D" id="2.30.29.50">
    <property type="entry name" value="Bacterial Pleckstrin homology domain"/>
    <property type="match status" value="1"/>
</dbReference>
<organism evidence="2 3">
    <name type="scientific">Agitococcus lubricus</name>
    <dbReference type="NCBI Taxonomy" id="1077255"/>
    <lineage>
        <taxon>Bacteria</taxon>
        <taxon>Pseudomonadati</taxon>
        <taxon>Pseudomonadota</taxon>
        <taxon>Gammaproteobacteria</taxon>
        <taxon>Moraxellales</taxon>
        <taxon>Moraxellaceae</taxon>
        <taxon>Agitococcus</taxon>
    </lineage>
</organism>
<dbReference type="OrthoDB" id="2351508at2"/>
<gene>
    <name evidence="2" type="ORF">C8N29_101109</name>
</gene>
<keyword evidence="3" id="KW-1185">Reference proteome</keyword>
<reference evidence="2 3" key="1">
    <citation type="submission" date="2018-04" db="EMBL/GenBank/DDBJ databases">
        <title>Genomic Encyclopedia of Archaeal and Bacterial Type Strains, Phase II (KMG-II): from individual species to whole genera.</title>
        <authorList>
            <person name="Goeker M."/>
        </authorList>
    </citation>
    <scope>NUCLEOTIDE SEQUENCE [LARGE SCALE GENOMIC DNA]</scope>
    <source>
        <strain evidence="2 3">DSM 5822</strain>
    </source>
</reference>
<dbReference type="InterPro" id="IPR037063">
    <property type="entry name" value="PHb_sf"/>
</dbReference>
<dbReference type="PANTHER" id="PTHR35796:SF2">
    <property type="entry name" value="YVBH-LIKE OLIGOMERISATION REGION"/>
    <property type="match status" value="1"/>
</dbReference>
<sequence length="207" mass="23885">MFKSLAADALGLSDIGKIIPPAEFDKTDVDDYVFHEDNEEIFVVIKSKMDEYCFTNLAFIHLNGNLAISKKRMLNRYLYKHYSISDVRMETAGTVDLDVELKFKLGGAEFSIDIDKKQITQIKAIYKALFAISERCKEIDRDMHVLQRTHDAVNAMFVLRELPENVVLNLPDIINQTVIQVEAGYHDRRKAIQQYDFGSVFKKFLPR</sequence>
<proteinExistence type="predicted"/>
<evidence type="ECO:0000259" key="1">
    <source>
        <dbReference type="Pfam" id="PF08000"/>
    </source>
</evidence>
<dbReference type="InterPro" id="IPR012544">
    <property type="entry name" value="PHb"/>
</dbReference>
<dbReference type="RefSeq" id="WP_107864066.1">
    <property type="nucleotide sequence ID" value="NZ_QAON01000001.1"/>
</dbReference>
<dbReference type="PANTHER" id="PTHR35796">
    <property type="entry name" value="HYPOTHETICAL CYTOSOLIC PROTEIN"/>
    <property type="match status" value="1"/>
</dbReference>
<evidence type="ECO:0000313" key="2">
    <source>
        <dbReference type="EMBL" id="PTQ91037.1"/>
    </source>
</evidence>
<name>A0A2T5J340_9GAMM</name>
<dbReference type="EMBL" id="QAON01000001">
    <property type="protein sequence ID" value="PTQ91037.1"/>
    <property type="molecule type" value="Genomic_DNA"/>
</dbReference>
<dbReference type="AlphaFoldDB" id="A0A2T5J340"/>
<dbReference type="SUPFAM" id="SSF50729">
    <property type="entry name" value="PH domain-like"/>
    <property type="match status" value="1"/>
</dbReference>
<dbReference type="Proteomes" id="UP000244223">
    <property type="component" value="Unassembled WGS sequence"/>
</dbReference>
<dbReference type="Pfam" id="PF08000">
    <property type="entry name" value="bPH_1"/>
    <property type="match status" value="1"/>
</dbReference>
<evidence type="ECO:0000313" key="3">
    <source>
        <dbReference type="Proteomes" id="UP000244223"/>
    </source>
</evidence>